<dbReference type="PANTHER" id="PTHR22916:SF3">
    <property type="entry name" value="UDP-GLCNAC:BETAGAL BETA-1,3-N-ACETYLGLUCOSAMINYLTRANSFERASE-LIKE PROTEIN 1"/>
    <property type="match status" value="1"/>
</dbReference>
<organism evidence="5 6">
    <name type="scientific">Arthrobacter crystallopoietes BAB-32</name>
    <dbReference type="NCBI Taxonomy" id="1246476"/>
    <lineage>
        <taxon>Bacteria</taxon>
        <taxon>Bacillati</taxon>
        <taxon>Actinomycetota</taxon>
        <taxon>Actinomycetes</taxon>
        <taxon>Micrococcales</taxon>
        <taxon>Micrococcaceae</taxon>
        <taxon>Crystallibacter</taxon>
    </lineage>
</organism>
<dbReference type="SUPFAM" id="SSF53448">
    <property type="entry name" value="Nucleotide-diphospho-sugar transferases"/>
    <property type="match status" value="1"/>
</dbReference>
<comment type="caution">
    <text evidence="5">The sequence shown here is derived from an EMBL/GenBank/DDBJ whole genome shotgun (WGS) entry which is preliminary data.</text>
</comment>
<sequence length="871" mass="95885">MIPVYNAERYIEETVRSALGQSFAAGQLEVIAVDDGSTDDTAAVLERLGGEDDRLVVVRQENSGGPSKPRNTGLERARGRYVFFLDSDDVLATDSLHRMVEIADREGSDVVLGRFGSLNGRHVPEHMFRETVLDADIIATNAWDSLGPIKLFRRALIQSLGLRFAEDQWIGEDQPFTASMYLNAAKVSVLADRVYCHIRKRDDGQNVTSRQQTLADKAKTTTRLAAVVARYTDPGARRDRLIRRVFTSTLPAALGKLWLTASEEDRRAFVQSAKAGLEPYYTSGVENYCTTVGRIKNHLLMQGETEALRRLAEQEEAGRRICSSIFDGRVVVDLPADVANLVPERLRQGLEVPGVTHKLTDIQSVNDKYLVTGFAGFAGIEDAPSAIRAVLVNRDTDEEVILPTQLIGQRSAGSTRVREFSILTNVLDEVEGPMSPDGAWGIFLDVELEGVARRVRFGKKTDAIHGDKVAVSAQRSDGMRRTIIAYFNAGYKNLTFDVGGVVHKGAVAVAVLGLQHNQYQDSHWLSAFTRVVPAPAKAPKFHRQSGAALAHRQVGVGLFEVIYPLEEGSSEIAVRMSLDDLDHQVTFPDPAWITDERLQFSRDVQGTLSVKLLDSPGNGHFAAGTGEVAEPVNVYWWDGKPNFGDTIGPWLVEMITGRPAINTKGKRHIGNTLVTVGSLLNYLDRGGLEIWGTGLIAPMGEDTVRRLQQRKPRRIHAVRGRKTHEELTRKLGWDVPAVFGDPALLLPRFYSPSTEGGRGHIALVPHYAHKAYFGEQESDDVKVVNVARAPAEVIDDIASASACISTSLHGVIIAQAYGIPWVWLHIADKPLMGDEFKFEDFFSILDTSKVSKTSVNSADVITLDWKLVSAR</sequence>
<gene>
    <name evidence="5" type="ORF">D477_002838</name>
</gene>
<evidence type="ECO:0000313" key="6">
    <source>
        <dbReference type="Proteomes" id="UP000010729"/>
    </source>
</evidence>
<dbReference type="InterPro" id="IPR041038">
    <property type="entry name" value="TarS_C1"/>
</dbReference>
<proteinExistence type="predicted"/>
<dbReference type="GO" id="GO:0016758">
    <property type="term" value="F:hexosyltransferase activity"/>
    <property type="evidence" value="ECO:0007669"/>
    <property type="project" value="UniProtKB-ARBA"/>
</dbReference>
<feature type="domain" description="TarS/TarP linker" evidence="4">
    <location>
        <begin position="222"/>
        <end position="312"/>
    </location>
</feature>
<dbReference type="InterPro" id="IPR001173">
    <property type="entry name" value="Glyco_trans_2-like"/>
</dbReference>
<evidence type="ECO:0000259" key="2">
    <source>
        <dbReference type="Pfam" id="PF04230"/>
    </source>
</evidence>
<feature type="non-terminal residue" evidence="5">
    <location>
        <position position="871"/>
    </location>
</feature>
<feature type="domain" description="Polysaccharide pyruvyl transferase" evidence="2">
    <location>
        <begin position="715"/>
        <end position="824"/>
    </location>
</feature>
<dbReference type="CDD" id="cd00761">
    <property type="entry name" value="Glyco_tranf_GTA_type"/>
    <property type="match status" value="1"/>
</dbReference>
<dbReference type="InterPro" id="IPR054028">
    <property type="entry name" value="TarS/TarP_linker"/>
</dbReference>
<protein>
    <submittedName>
        <fullName evidence="5">Glycosyl transferase</fullName>
    </submittedName>
</protein>
<dbReference type="Pfam" id="PF00535">
    <property type="entry name" value="Glycos_transf_2"/>
    <property type="match status" value="1"/>
</dbReference>
<dbReference type="Pfam" id="PF22181">
    <property type="entry name" value="TarS_linker"/>
    <property type="match status" value="1"/>
</dbReference>
<dbReference type="Proteomes" id="UP000010729">
    <property type="component" value="Unassembled WGS sequence"/>
</dbReference>
<keyword evidence="5" id="KW-0808">Transferase</keyword>
<reference evidence="5 6" key="1">
    <citation type="journal article" date="2013" name="Genome Announc.">
        <title>Draft Genome Sequence of Arthrobacter crystallopoietes Strain BAB-32, Revealing Genes for Bioremediation.</title>
        <authorList>
            <person name="Joshi M.N."/>
            <person name="Pandit A.S."/>
            <person name="Sharma A."/>
            <person name="Pandya R.V."/>
            <person name="Desai S.M."/>
            <person name="Saxena A.K."/>
            <person name="Bagatharia S.B."/>
        </authorList>
    </citation>
    <scope>NUCLEOTIDE SEQUENCE [LARGE SCALE GENOMIC DNA]</scope>
    <source>
        <strain evidence="5 6">BAB-32</strain>
    </source>
</reference>
<name>N1V6J2_9MICC</name>
<evidence type="ECO:0000259" key="3">
    <source>
        <dbReference type="Pfam" id="PF18674"/>
    </source>
</evidence>
<dbReference type="InterPro" id="IPR007345">
    <property type="entry name" value="Polysacch_pyruvyl_Trfase"/>
</dbReference>
<dbReference type="Pfam" id="PF18674">
    <property type="entry name" value="TarS_C1"/>
    <property type="match status" value="1"/>
</dbReference>
<keyword evidence="6" id="KW-1185">Reference proteome</keyword>
<dbReference type="Gene3D" id="3.90.550.10">
    <property type="entry name" value="Spore Coat Polysaccharide Biosynthesis Protein SpsA, Chain A"/>
    <property type="match status" value="1"/>
</dbReference>
<evidence type="ECO:0000313" key="5">
    <source>
        <dbReference type="EMBL" id="EMY35717.1"/>
    </source>
</evidence>
<dbReference type="Pfam" id="PF04230">
    <property type="entry name" value="PS_pyruv_trans"/>
    <property type="match status" value="1"/>
</dbReference>
<feature type="domain" description="TarS C-terminal" evidence="3">
    <location>
        <begin position="358"/>
        <end position="498"/>
    </location>
</feature>
<evidence type="ECO:0000259" key="4">
    <source>
        <dbReference type="Pfam" id="PF22181"/>
    </source>
</evidence>
<dbReference type="EMBL" id="ANPE02000065">
    <property type="protein sequence ID" value="EMY35717.1"/>
    <property type="molecule type" value="Genomic_DNA"/>
</dbReference>
<accession>N1V6J2</accession>
<dbReference type="PANTHER" id="PTHR22916">
    <property type="entry name" value="GLYCOSYLTRANSFERASE"/>
    <property type="match status" value="1"/>
</dbReference>
<evidence type="ECO:0000259" key="1">
    <source>
        <dbReference type="Pfam" id="PF00535"/>
    </source>
</evidence>
<feature type="domain" description="Glycosyltransferase 2-like" evidence="1">
    <location>
        <begin position="2"/>
        <end position="157"/>
    </location>
</feature>
<dbReference type="InterPro" id="IPR029044">
    <property type="entry name" value="Nucleotide-diphossugar_trans"/>
</dbReference>
<dbReference type="AlphaFoldDB" id="N1V6J2"/>